<accession>A0A162UE59</accession>
<dbReference type="RefSeq" id="XP_018292483.1">
    <property type="nucleotide sequence ID" value="XM_018441828.1"/>
</dbReference>
<dbReference type="InParanoid" id="A0A162UE59"/>
<keyword evidence="2" id="KW-1185">Reference proteome</keyword>
<name>A0A162UE59_PHYB8</name>
<evidence type="ECO:0000313" key="2">
    <source>
        <dbReference type="Proteomes" id="UP000077315"/>
    </source>
</evidence>
<evidence type="ECO:0000313" key="1">
    <source>
        <dbReference type="EMBL" id="OAD74443.1"/>
    </source>
</evidence>
<organism evidence="1 2">
    <name type="scientific">Phycomyces blakesleeanus (strain ATCC 8743b / DSM 1359 / FGSC 10004 / NBRC 33097 / NRRL 1555)</name>
    <dbReference type="NCBI Taxonomy" id="763407"/>
    <lineage>
        <taxon>Eukaryota</taxon>
        <taxon>Fungi</taxon>
        <taxon>Fungi incertae sedis</taxon>
        <taxon>Mucoromycota</taxon>
        <taxon>Mucoromycotina</taxon>
        <taxon>Mucoromycetes</taxon>
        <taxon>Mucorales</taxon>
        <taxon>Phycomycetaceae</taxon>
        <taxon>Phycomyces</taxon>
    </lineage>
</organism>
<sequence>MRDSNPQYSMCPKLLCLTARQDKACSFSSSDTFFPSCALSLETAKMIFSLQTFSMHALGHLYLYLEEKENETYRSKSRFSIFGPSSWLPVPKKKAWMCNTVAMSKTMQSPY</sequence>
<proteinExistence type="predicted"/>
<dbReference type="GeneID" id="29002734"/>
<dbReference type="AlphaFoldDB" id="A0A162UE59"/>
<gene>
    <name evidence="1" type="ORF">PHYBLDRAFT_67631</name>
</gene>
<dbReference type="VEuPathDB" id="FungiDB:PHYBLDRAFT_67631"/>
<dbReference type="Proteomes" id="UP000077315">
    <property type="component" value="Unassembled WGS sequence"/>
</dbReference>
<protein>
    <submittedName>
        <fullName evidence="1">Uncharacterized protein</fullName>
    </submittedName>
</protein>
<reference evidence="2" key="1">
    <citation type="submission" date="2015-06" db="EMBL/GenBank/DDBJ databases">
        <title>Expansion of signal transduction pathways in fungi by whole-genome duplication.</title>
        <authorList>
            <consortium name="DOE Joint Genome Institute"/>
            <person name="Corrochano L.M."/>
            <person name="Kuo A."/>
            <person name="Marcet-Houben M."/>
            <person name="Polaino S."/>
            <person name="Salamov A."/>
            <person name="Villalobos J.M."/>
            <person name="Alvarez M.I."/>
            <person name="Avalos J."/>
            <person name="Benito E.P."/>
            <person name="Benoit I."/>
            <person name="Burger G."/>
            <person name="Camino L.P."/>
            <person name="Canovas D."/>
            <person name="Cerda-Olmedo E."/>
            <person name="Cheng J.-F."/>
            <person name="Dominguez A."/>
            <person name="Elias M."/>
            <person name="Eslava A.P."/>
            <person name="Glaser F."/>
            <person name="Grimwood J."/>
            <person name="Gutierrez G."/>
            <person name="Heitman J."/>
            <person name="Henrissat B."/>
            <person name="Iturriaga E.A."/>
            <person name="Lang B.F."/>
            <person name="Lavin J.L."/>
            <person name="Lee S."/>
            <person name="Li W."/>
            <person name="Lindquist E."/>
            <person name="Lopez-Garcia S."/>
            <person name="Luque E.M."/>
            <person name="Marcos A.T."/>
            <person name="Martin J."/>
            <person name="McCluskey K."/>
            <person name="Medina H.R."/>
            <person name="Miralles-Duran A."/>
            <person name="Miyazaki A."/>
            <person name="Munoz-Torres E."/>
            <person name="Oguiza J.A."/>
            <person name="Ohm R."/>
            <person name="Olmedo M."/>
            <person name="Orejas M."/>
            <person name="Ortiz-Castellanos L."/>
            <person name="Pisabarro A.G."/>
            <person name="Rodriguez-Romero J."/>
            <person name="Ruiz-Herrera J."/>
            <person name="Ruiz-Vazquez R."/>
            <person name="Sanz C."/>
            <person name="Schackwitz W."/>
            <person name="Schmutz J."/>
            <person name="Shahriari M."/>
            <person name="Shelest E."/>
            <person name="Silva-Franco F."/>
            <person name="Soanes D."/>
            <person name="Syed K."/>
            <person name="Tagua V.G."/>
            <person name="Talbot N.J."/>
            <person name="Thon M."/>
            <person name="De vries R.P."/>
            <person name="Wiebenga A."/>
            <person name="Yadav J.S."/>
            <person name="Braun E.L."/>
            <person name="Baker S."/>
            <person name="Garre V."/>
            <person name="Horwitz B."/>
            <person name="Torres-Martinez S."/>
            <person name="Idnurm A."/>
            <person name="Herrera-Estrella A."/>
            <person name="Gabaldon T."/>
            <person name="Grigoriev I.V."/>
        </authorList>
    </citation>
    <scope>NUCLEOTIDE SEQUENCE [LARGE SCALE GENOMIC DNA]</scope>
    <source>
        <strain evidence="2">NRRL 1555(-)</strain>
    </source>
</reference>
<dbReference type="EMBL" id="KV440979">
    <property type="protein sequence ID" value="OAD74443.1"/>
    <property type="molecule type" value="Genomic_DNA"/>
</dbReference>